<feature type="domain" description="AMOP" evidence="6">
    <location>
        <begin position="30"/>
        <end position="181"/>
    </location>
</feature>
<feature type="chain" id="PRO_5002787236" evidence="5">
    <location>
        <begin position="19"/>
        <end position="191"/>
    </location>
</feature>
<sequence>MGILSLLILTITVVCLKGNLIPDDHLRATTVEKNTVACQAWSKAEPNPLVFLEQTRKCPCRVPATFPQQVSDGTYVWKTDTGCTASSQPNTCSYHIGAYGCYRFAYKSRGPGAQCCYDKAGNWMDDPFQGAGTLDRERAPDFILDLVQWSAHNKHDVVPWNNCCKEPGMPRDICKLYFDKRPSGECQNYNM</sequence>
<dbReference type="PANTHER" id="PTHR13802:SF52">
    <property type="entry name" value="MUCIN-4"/>
    <property type="match status" value="1"/>
</dbReference>
<dbReference type="PANTHER" id="PTHR13802">
    <property type="entry name" value="MUCIN 4-RELATED"/>
    <property type="match status" value="1"/>
</dbReference>
<keyword evidence="4" id="KW-0472">Membrane</keyword>
<evidence type="ECO:0000256" key="1">
    <source>
        <dbReference type="ARBA" id="ARBA00004370"/>
    </source>
</evidence>
<evidence type="ECO:0000313" key="7">
    <source>
        <dbReference type="EMBL" id="ACD54752.1"/>
    </source>
</evidence>
<protein>
    <submittedName>
        <fullName evidence="7">Sushi domain containing 2-like protein</fullName>
    </submittedName>
</protein>
<dbReference type="SMART" id="SM00723">
    <property type="entry name" value="AMOP"/>
    <property type="match status" value="1"/>
</dbReference>
<evidence type="ECO:0000256" key="3">
    <source>
        <dbReference type="ARBA" id="ARBA00022989"/>
    </source>
</evidence>
<evidence type="ECO:0000259" key="6">
    <source>
        <dbReference type="PROSITE" id="PS50856"/>
    </source>
</evidence>
<dbReference type="GO" id="GO:0016020">
    <property type="term" value="C:membrane"/>
    <property type="evidence" value="ECO:0007669"/>
    <property type="project" value="UniProtKB-SubCell"/>
</dbReference>
<dbReference type="Pfam" id="PF03782">
    <property type="entry name" value="AMOP"/>
    <property type="match status" value="1"/>
</dbReference>
<reference evidence="7" key="1">
    <citation type="journal article" date="2008" name="Science">
        <title>Massive horizontal gene transfer in bdelloid rotifers.</title>
        <authorList>
            <person name="Gladyshev E.A."/>
            <person name="Meselson M.S."/>
            <person name="Arkhipova I.R."/>
        </authorList>
    </citation>
    <scope>NUCLEOTIDE SEQUENCE</scope>
</reference>
<dbReference type="EMBL" id="EU643483">
    <property type="protein sequence ID" value="ACD54752.1"/>
    <property type="molecule type" value="Genomic_DNA"/>
</dbReference>
<keyword evidence="5" id="KW-0732">Signal</keyword>
<organism evidence="7">
    <name type="scientific">Adineta vaga</name>
    <name type="common">Rotifer</name>
    <name type="synonym">Callidina vaga</name>
    <dbReference type="NCBI Taxonomy" id="104782"/>
    <lineage>
        <taxon>Eukaryota</taxon>
        <taxon>Metazoa</taxon>
        <taxon>Spiralia</taxon>
        <taxon>Gnathifera</taxon>
        <taxon>Rotifera</taxon>
        <taxon>Eurotatoria</taxon>
        <taxon>Bdelloidea</taxon>
        <taxon>Adinetida</taxon>
        <taxon>Adinetidae</taxon>
        <taxon>Adineta</taxon>
    </lineage>
</organism>
<dbReference type="InterPro" id="IPR051495">
    <property type="entry name" value="Epithelial_Barrier/Signaling"/>
</dbReference>
<accession>B3G4I8</accession>
<name>B3G4I8_ADIVA</name>
<proteinExistence type="predicted"/>
<dbReference type="PROSITE" id="PS50856">
    <property type="entry name" value="AMOP"/>
    <property type="match status" value="1"/>
</dbReference>
<evidence type="ECO:0000256" key="2">
    <source>
        <dbReference type="ARBA" id="ARBA00022692"/>
    </source>
</evidence>
<evidence type="ECO:0000256" key="5">
    <source>
        <dbReference type="SAM" id="SignalP"/>
    </source>
</evidence>
<evidence type="ECO:0000256" key="4">
    <source>
        <dbReference type="ARBA" id="ARBA00023136"/>
    </source>
</evidence>
<keyword evidence="3" id="KW-1133">Transmembrane helix</keyword>
<dbReference type="AlphaFoldDB" id="B3G4I8"/>
<dbReference type="InterPro" id="IPR005533">
    <property type="entry name" value="AMOP_dom"/>
</dbReference>
<keyword evidence="2" id="KW-0812">Transmembrane</keyword>
<comment type="subcellular location">
    <subcellularLocation>
        <location evidence="1">Membrane</location>
    </subcellularLocation>
</comment>
<feature type="signal peptide" evidence="5">
    <location>
        <begin position="1"/>
        <end position="18"/>
    </location>
</feature>